<dbReference type="PANTHER" id="PTHR31302:SF31">
    <property type="entry name" value="PHOSPHODIESTERASE YAEI"/>
    <property type="match status" value="1"/>
</dbReference>
<dbReference type="InterPro" id="IPR004843">
    <property type="entry name" value="Calcineurin-like_PHP"/>
</dbReference>
<evidence type="ECO:0000313" key="6">
    <source>
        <dbReference type="Proteomes" id="UP000293912"/>
    </source>
</evidence>
<dbReference type="EMBL" id="CP037867">
    <property type="protein sequence ID" value="QBM29778.1"/>
    <property type="molecule type" value="Genomic_DNA"/>
</dbReference>
<dbReference type="SUPFAM" id="SSF56300">
    <property type="entry name" value="Metallo-dependent phosphatases"/>
    <property type="match status" value="1"/>
</dbReference>
<gene>
    <name evidence="5" type="ORF">HPF_18945</name>
</gene>
<keyword evidence="6" id="KW-1185">Reference proteome</keyword>
<dbReference type="Pfam" id="PF00149">
    <property type="entry name" value="Metallophos"/>
    <property type="match status" value="1"/>
</dbReference>
<feature type="transmembrane region" description="Helical" evidence="3">
    <location>
        <begin position="12"/>
        <end position="28"/>
    </location>
</feature>
<dbReference type="GO" id="GO:0046872">
    <property type="term" value="F:metal ion binding"/>
    <property type="evidence" value="ECO:0007669"/>
    <property type="project" value="UniProtKB-KW"/>
</dbReference>
<sequence>MSDLQRLDRRVWWLVGGALLLSLAITAWDHWGRWHTPRLEVRNFVMLWLYWAPRLAGLPLLVGLWLRWRIERGARRWRHPVYAALVLVGLWSSWIEPYWIRVRHTTLSGIPAEAQPLKLALVADIHWGLFFRDRQLDDLVNRLNAMDVDAVIVAGDWTHEPTQDLRAGFAPLARLRHPVWGVLGNHDVQAPGPKLTAPLREALTQHGVRLIEGQAVPLKGWELVGLDDQWGGRPQPQIERLWPGGLSNDSTRRLVVVHQPDTVALLPKGAAFLSMAGHTHGGQIWIPGFSPWFLRKTNSLQPWWNGLYGTRAGQLLVTPGVGTIGLPARLGVRPTIDRIDLVR</sequence>
<dbReference type="Gene3D" id="3.60.21.10">
    <property type="match status" value="1"/>
</dbReference>
<evidence type="ECO:0000256" key="2">
    <source>
        <dbReference type="ARBA" id="ARBA00022801"/>
    </source>
</evidence>
<dbReference type="EC" id="3.1.-.-" evidence="5"/>
<feature type="transmembrane region" description="Helical" evidence="3">
    <location>
        <begin position="48"/>
        <end position="68"/>
    </location>
</feature>
<evidence type="ECO:0000259" key="4">
    <source>
        <dbReference type="Pfam" id="PF00149"/>
    </source>
</evidence>
<feature type="transmembrane region" description="Helical" evidence="3">
    <location>
        <begin position="80"/>
        <end position="100"/>
    </location>
</feature>
<evidence type="ECO:0000256" key="1">
    <source>
        <dbReference type="ARBA" id="ARBA00022723"/>
    </source>
</evidence>
<protein>
    <submittedName>
        <fullName evidence="5">Putative metallophosphoesterase</fullName>
        <ecNumber evidence="5">3.1.-.-</ecNumber>
    </submittedName>
</protein>
<dbReference type="GO" id="GO:0008758">
    <property type="term" value="F:UDP-2,3-diacylglucosamine hydrolase activity"/>
    <property type="evidence" value="ECO:0007669"/>
    <property type="project" value="TreeGrafter"/>
</dbReference>
<dbReference type="Proteomes" id="UP000293912">
    <property type="component" value="Chromosome"/>
</dbReference>
<feature type="domain" description="Calcineurin-like phosphoesterase" evidence="4">
    <location>
        <begin position="118"/>
        <end position="280"/>
    </location>
</feature>
<dbReference type="AlphaFoldDB" id="A0A4P6X5G0"/>
<dbReference type="PANTHER" id="PTHR31302">
    <property type="entry name" value="TRANSMEMBRANE PROTEIN WITH METALLOPHOSPHOESTERASE DOMAIN-RELATED"/>
    <property type="match status" value="1"/>
</dbReference>
<keyword evidence="1" id="KW-0479">Metal-binding</keyword>
<keyword evidence="3" id="KW-0472">Membrane</keyword>
<evidence type="ECO:0000313" key="5">
    <source>
        <dbReference type="EMBL" id="QBM29778.1"/>
    </source>
</evidence>
<organism evidence="5 6">
    <name type="scientific">Hydrogenophaga pseudoflava</name>
    <name type="common">Pseudomonas carboxydoflava</name>
    <dbReference type="NCBI Taxonomy" id="47421"/>
    <lineage>
        <taxon>Bacteria</taxon>
        <taxon>Pseudomonadati</taxon>
        <taxon>Pseudomonadota</taxon>
        <taxon>Betaproteobacteria</taxon>
        <taxon>Burkholderiales</taxon>
        <taxon>Comamonadaceae</taxon>
        <taxon>Hydrogenophaga</taxon>
    </lineage>
</organism>
<dbReference type="KEGG" id="hpse:HPF_18945"/>
<reference evidence="5 6" key="1">
    <citation type="submission" date="2019-03" db="EMBL/GenBank/DDBJ databases">
        <authorList>
            <person name="Sebastian G."/>
            <person name="Baumann P."/>
            <person name="Ruckert C."/>
            <person name="Kalinowski J."/>
            <person name="Nebel B."/>
            <person name="Takors R."/>
            <person name="Blombach B."/>
        </authorList>
    </citation>
    <scope>NUCLEOTIDE SEQUENCE [LARGE SCALE GENOMIC DNA]</scope>
    <source>
        <strain evidence="5 6">DSM 1084</strain>
    </source>
</reference>
<proteinExistence type="predicted"/>
<keyword evidence="2 5" id="KW-0378">Hydrolase</keyword>
<dbReference type="GO" id="GO:0009245">
    <property type="term" value="P:lipid A biosynthetic process"/>
    <property type="evidence" value="ECO:0007669"/>
    <property type="project" value="TreeGrafter"/>
</dbReference>
<keyword evidence="3" id="KW-1133">Transmembrane helix</keyword>
<evidence type="ECO:0000256" key="3">
    <source>
        <dbReference type="SAM" id="Phobius"/>
    </source>
</evidence>
<dbReference type="GO" id="GO:0016020">
    <property type="term" value="C:membrane"/>
    <property type="evidence" value="ECO:0007669"/>
    <property type="project" value="GOC"/>
</dbReference>
<dbReference type="InterPro" id="IPR029052">
    <property type="entry name" value="Metallo-depent_PP-like"/>
</dbReference>
<dbReference type="InterPro" id="IPR051158">
    <property type="entry name" value="Metallophosphoesterase_sf"/>
</dbReference>
<name>A0A4P6X5G0_HYDPS</name>
<keyword evidence="3" id="KW-0812">Transmembrane</keyword>
<dbReference type="RefSeq" id="WP_066153256.1">
    <property type="nucleotide sequence ID" value="NZ_CP037867.1"/>
</dbReference>
<accession>A0A4P6X5G0</accession>